<proteinExistence type="predicted"/>
<feature type="compositionally biased region" description="Basic residues" evidence="1">
    <location>
        <begin position="195"/>
        <end position="207"/>
    </location>
</feature>
<keyword evidence="4" id="KW-1185">Reference proteome</keyword>
<organism evidence="3 4">
    <name type="scientific">Dioszegia hungarica</name>
    <dbReference type="NCBI Taxonomy" id="4972"/>
    <lineage>
        <taxon>Eukaryota</taxon>
        <taxon>Fungi</taxon>
        <taxon>Dikarya</taxon>
        <taxon>Basidiomycota</taxon>
        <taxon>Agaricomycotina</taxon>
        <taxon>Tremellomycetes</taxon>
        <taxon>Tremellales</taxon>
        <taxon>Bulleribasidiaceae</taxon>
        <taxon>Dioszegia</taxon>
    </lineage>
</organism>
<dbReference type="EMBL" id="JAKWFO010000007">
    <property type="protein sequence ID" value="KAI9634503.1"/>
    <property type="molecule type" value="Genomic_DNA"/>
</dbReference>
<feature type="domain" description="J" evidence="2">
    <location>
        <begin position="31"/>
        <end position="88"/>
    </location>
</feature>
<dbReference type="Pfam" id="PF00226">
    <property type="entry name" value="DnaJ"/>
    <property type="match status" value="1"/>
</dbReference>
<dbReference type="InterPro" id="IPR036869">
    <property type="entry name" value="J_dom_sf"/>
</dbReference>
<sequence>MSTLDAVLNKNAADLNKELEVQRVMRAFKLNPYDVLDVPFGATETEVKRKFRKTSLMIHPDKFKHENGPEAESQLSDAAARREIDAIMTHARTLVLKNLIPVGYATVTDTDPRLANLKPSYDVQIRTKAKQILLEDAMARERKTKIAFANEGAEKAKLDEAVAKRKREAEDKVKWEEHREQRVNNWREYASTGGKPKKAKKNSHVLG</sequence>
<gene>
    <name evidence="3" type="ORF">MKK02DRAFT_38034</name>
</gene>
<dbReference type="SMART" id="SM00271">
    <property type="entry name" value="DnaJ"/>
    <property type="match status" value="1"/>
</dbReference>
<dbReference type="InterPro" id="IPR001623">
    <property type="entry name" value="DnaJ_domain"/>
</dbReference>
<dbReference type="Gene3D" id="1.10.287.110">
    <property type="entry name" value="DnaJ domain"/>
    <property type="match status" value="1"/>
</dbReference>
<dbReference type="Proteomes" id="UP001164286">
    <property type="component" value="Unassembled WGS sequence"/>
</dbReference>
<evidence type="ECO:0000313" key="4">
    <source>
        <dbReference type="Proteomes" id="UP001164286"/>
    </source>
</evidence>
<name>A0AA38H5Q5_9TREE</name>
<dbReference type="SUPFAM" id="SSF46565">
    <property type="entry name" value="Chaperone J-domain"/>
    <property type="match status" value="1"/>
</dbReference>
<evidence type="ECO:0000256" key="1">
    <source>
        <dbReference type="SAM" id="MobiDB-lite"/>
    </source>
</evidence>
<feature type="region of interest" description="Disordered" evidence="1">
    <location>
        <begin position="186"/>
        <end position="207"/>
    </location>
</feature>
<comment type="caution">
    <text evidence="3">The sequence shown here is derived from an EMBL/GenBank/DDBJ whole genome shotgun (WGS) entry which is preliminary data.</text>
</comment>
<protein>
    <recommendedName>
        <fullName evidence="2">J domain-containing protein</fullName>
    </recommendedName>
</protein>
<dbReference type="PANTHER" id="PTHR46620:SF1">
    <property type="entry name" value="J DOMAIN-CONTAINING PROTEIN SPF31"/>
    <property type="match status" value="1"/>
</dbReference>
<evidence type="ECO:0000259" key="2">
    <source>
        <dbReference type="PROSITE" id="PS50076"/>
    </source>
</evidence>
<dbReference type="AlphaFoldDB" id="A0AA38H5Q5"/>
<accession>A0AA38H5Q5</accession>
<dbReference type="PANTHER" id="PTHR46620">
    <property type="entry name" value="J DOMAIN-CONTAINING PROTEIN SPF31"/>
    <property type="match status" value="1"/>
</dbReference>
<dbReference type="RefSeq" id="XP_052944280.1">
    <property type="nucleotide sequence ID" value="XM_053089893.1"/>
</dbReference>
<evidence type="ECO:0000313" key="3">
    <source>
        <dbReference type="EMBL" id="KAI9634503.1"/>
    </source>
</evidence>
<reference evidence="3" key="1">
    <citation type="journal article" date="2022" name="G3 (Bethesda)">
        <title>High quality genome of the basidiomycete yeast Dioszegia hungarica PDD-24b-2 isolated from cloud water.</title>
        <authorList>
            <person name="Jarrige D."/>
            <person name="Haridas S."/>
            <person name="Bleykasten-Grosshans C."/>
            <person name="Joly M."/>
            <person name="Nadalig T."/>
            <person name="Sancelme M."/>
            <person name="Vuilleumier S."/>
            <person name="Grigoriev I.V."/>
            <person name="Amato P."/>
            <person name="Bringel F."/>
        </authorList>
    </citation>
    <scope>NUCLEOTIDE SEQUENCE</scope>
    <source>
        <strain evidence="3">PDD-24b-2</strain>
    </source>
</reference>
<dbReference type="CDD" id="cd06257">
    <property type="entry name" value="DnaJ"/>
    <property type="match status" value="1"/>
</dbReference>
<dbReference type="GeneID" id="77729098"/>
<dbReference type="PROSITE" id="PS50076">
    <property type="entry name" value="DNAJ_2"/>
    <property type="match status" value="1"/>
</dbReference>